<proteinExistence type="predicted"/>
<protein>
    <submittedName>
        <fullName evidence="1">Uncharacterized protein</fullName>
    </submittedName>
</protein>
<keyword evidence="2" id="KW-1185">Reference proteome</keyword>
<dbReference type="KEGG" id="gfm:Enr17x_24830"/>
<name>A0A518IBF5_9PLAN</name>
<evidence type="ECO:0000313" key="1">
    <source>
        <dbReference type="EMBL" id="QDV50443.1"/>
    </source>
</evidence>
<reference evidence="1 2" key="1">
    <citation type="submission" date="2019-03" db="EMBL/GenBank/DDBJ databases">
        <title>Deep-cultivation of Planctomycetes and their phenomic and genomic characterization uncovers novel biology.</title>
        <authorList>
            <person name="Wiegand S."/>
            <person name="Jogler M."/>
            <person name="Boedeker C."/>
            <person name="Pinto D."/>
            <person name="Vollmers J."/>
            <person name="Rivas-Marin E."/>
            <person name="Kohn T."/>
            <person name="Peeters S.H."/>
            <person name="Heuer A."/>
            <person name="Rast P."/>
            <person name="Oberbeckmann S."/>
            <person name="Bunk B."/>
            <person name="Jeske O."/>
            <person name="Meyerdierks A."/>
            <person name="Storesund J.E."/>
            <person name="Kallscheuer N."/>
            <person name="Luecker S."/>
            <person name="Lage O.M."/>
            <person name="Pohl T."/>
            <person name="Merkel B.J."/>
            <person name="Hornburger P."/>
            <person name="Mueller R.-W."/>
            <person name="Bruemmer F."/>
            <person name="Labrenz M."/>
            <person name="Spormann A.M."/>
            <person name="Op den Camp H."/>
            <person name="Overmann J."/>
            <person name="Amann R."/>
            <person name="Jetten M.S.M."/>
            <person name="Mascher T."/>
            <person name="Medema M.H."/>
            <person name="Devos D.P."/>
            <person name="Kaster A.-K."/>
            <person name="Ovreas L."/>
            <person name="Rohde M."/>
            <person name="Galperin M.Y."/>
            <person name="Jogler C."/>
        </authorList>
    </citation>
    <scope>NUCLEOTIDE SEQUENCE [LARGE SCALE GENOMIC DNA]</scope>
    <source>
        <strain evidence="1 2">Enr17</strain>
    </source>
</reference>
<dbReference type="AlphaFoldDB" id="A0A518IBF5"/>
<dbReference type="Proteomes" id="UP000318313">
    <property type="component" value="Chromosome"/>
</dbReference>
<dbReference type="EMBL" id="CP037452">
    <property type="protein sequence ID" value="QDV50443.1"/>
    <property type="molecule type" value="Genomic_DNA"/>
</dbReference>
<sequence>MILRHLSFYQPVSTRVSVFVEFQTTEQEKYFLSKIFDALNQTLPFVEHFVFVRALRGRIKQITRTYFTFPYQPSIHNGNSRQ</sequence>
<accession>A0A518IBF5</accession>
<evidence type="ECO:0000313" key="2">
    <source>
        <dbReference type="Proteomes" id="UP000318313"/>
    </source>
</evidence>
<organism evidence="1 2">
    <name type="scientific">Gimesia fumaroli</name>
    <dbReference type="NCBI Taxonomy" id="2527976"/>
    <lineage>
        <taxon>Bacteria</taxon>
        <taxon>Pseudomonadati</taxon>
        <taxon>Planctomycetota</taxon>
        <taxon>Planctomycetia</taxon>
        <taxon>Planctomycetales</taxon>
        <taxon>Planctomycetaceae</taxon>
        <taxon>Gimesia</taxon>
    </lineage>
</organism>
<gene>
    <name evidence="1" type="ORF">Enr17x_24830</name>
</gene>